<dbReference type="InterPro" id="IPR007052">
    <property type="entry name" value="CS_dom"/>
</dbReference>
<evidence type="ECO:0000313" key="5">
    <source>
        <dbReference type="Proteomes" id="UP000237153"/>
    </source>
</evidence>
<dbReference type="EMBL" id="PNIM01000001">
    <property type="protein sequence ID" value="PMB76103.1"/>
    <property type="molecule type" value="Genomic_DNA"/>
</dbReference>
<accession>A0A2J6N4G0</accession>
<dbReference type="AlphaFoldDB" id="A0A2J6N4G0"/>
<dbReference type="Proteomes" id="UP000886076">
    <property type="component" value="Unassembled WGS sequence"/>
</dbReference>
<evidence type="ECO:0000313" key="3">
    <source>
        <dbReference type="EMBL" id="MBE9391674.1"/>
    </source>
</evidence>
<dbReference type="Proteomes" id="UP000652307">
    <property type="component" value="Unassembled WGS sequence"/>
</dbReference>
<gene>
    <name evidence="4" type="ORF">C0188_00320</name>
    <name evidence="2" type="ORF">ENO39_04995</name>
    <name evidence="3" type="ORF">IOK49_06300</name>
</gene>
<evidence type="ECO:0000313" key="2">
    <source>
        <dbReference type="EMBL" id="HEW64392.1"/>
    </source>
</evidence>
<comment type="caution">
    <text evidence="4">The sequence shown here is derived from an EMBL/GenBank/DDBJ whole genome shotgun (WGS) entry which is preliminary data.</text>
</comment>
<evidence type="ECO:0000259" key="1">
    <source>
        <dbReference type="PROSITE" id="PS51203"/>
    </source>
</evidence>
<dbReference type="Proteomes" id="UP000237153">
    <property type="component" value="Unassembled WGS sequence"/>
</dbReference>
<evidence type="ECO:0000313" key="4">
    <source>
        <dbReference type="EMBL" id="PMB76103.1"/>
    </source>
</evidence>
<dbReference type="EMBL" id="JADEZV010000005">
    <property type="protein sequence ID" value="MBE9391674.1"/>
    <property type="molecule type" value="Genomic_DNA"/>
</dbReference>
<proteinExistence type="predicted"/>
<protein>
    <recommendedName>
        <fullName evidence="1">CS domain-containing protein</fullName>
    </recommendedName>
</protein>
<dbReference type="EMBL" id="DSFH01000062">
    <property type="protein sequence ID" value="HEW64392.1"/>
    <property type="molecule type" value="Genomic_DNA"/>
</dbReference>
<organism evidence="4 5">
    <name type="scientific">Fervidicoccus fontis</name>
    <dbReference type="NCBI Taxonomy" id="683846"/>
    <lineage>
        <taxon>Archaea</taxon>
        <taxon>Thermoproteota</taxon>
        <taxon>Thermoprotei</taxon>
        <taxon>Fervidicoccales</taxon>
        <taxon>Fervidicoccaceae</taxon>
        <taxon>Fervidicoccus</taxon>
    </lineage>
</organism>
<reference evidence="2" key="2">
    <citation type="journal article" date="2020" name="mSystems">
        <title>Genome- and Community-Level Interaction Insights into Carbon Utilization and Element Cycling Functions of Hydrothermarchaeota in Hydrothermal Sediment.</title>
        <authorList>
            <person name="Zhou Z."/>
            <person name="Liu Y."/>
            <person name="Xu W."/>
            <person name="Pan J."/>
            <person name="Luo Z.H."/>
            <person name="Li M."/>
        </authorList>
    </citation>
    <scope>NUCLEOTIDE SEQUENCE [LARGE SCALE GENOMIC DNA]</scope>
    <source>
        <strain evidence="2">SpSt-1261</strain>
    </source>
</reference>
<dbReference type="PROSITE" id="PS51203">
    <property type="entry name" value="CS"/>
    <property type="match status" value="1"/>
</dbReference>
<name>A0A2J6N4G0_9CREN</name>
<dbReference type="GeneID" id="12449481"/>
<reference evidence="3" key="3">
    <citation type="submission" date="2020-10" db="EMBL/GenBank/DDBJ databases">
        <title>Fervidococcus fontis strain 3639Fd - the first crenarchaeon capable of growth on lipids.</title>
        <authorList>
            <person name="Kochetkova T.V."/>
            <person name="Elcheninov A.G."/>
            <person name="Toschakov S.V."/>
            <person name="Kublanov I.V."/>
        </authorList>
    </citation>
    <scope>NUCLEOTIDE SEQUENCE</scope>
    <source>
        <strain evidence="3">3639Fd</strain>
    </source>
</reference>
<sequence length="131" mass="15675">MSKKDDLNDKNLLERIINSFLNIFFNYNNIEAYSIAQSLTDIEIFEKIDANEVKIYIMLPESLSEEQVKVVPIDKNHIKIFVEKYEEIYRKIKLHYKIDIKSVQAERKKKDLIVLTAKKKKFLKISWNQNH</sequence>
<dbReference type="InterPro" id="IPR008978">
    <property type="entry name" value="HSP20-like_chaperone"/>
</dbReference>
<feature type="domain" description="CS" evidence="1">
    <location>
        <begin position="28"/>
        <end position="131"/>
    </location>
</feature>
<dbReference type="RefSeq" id="WP_014557548.1">
    <property type="nucleotide sequence ID" value="NZ_JADEZV010000005.1"/>
</dbReference>
<reference evidence="4 5" key="1">
    <citation type="submission" date="2018-01" db="EMBL/GenBank/DDBJ databases">
        <title>Metagenomic assembled genomes from two thermal pools in the Uzon Caldera, Kamchatka, Russia.</title>
        <authorList>
            <person name="Wilkins L."/>
            <person name="Ettinger C."/>
        </authorList>
    </citation>
    <scope>NUCLEOTIDE SEQUENCE [LARGE SCALE GENOMIC DNA]</scope>
    <source>
        <strain evidence="4">ZAV-06</strain>
    </source>
</reference>
<dbReference type="SUPFAM" id="SSF49764">
    <property type="entry name" value="HSP20-like chaperones"/>
    <property type="match status" value="1"/>
</dbReference>